<sequence>MRNRKSYTVSKYSTSGDFLEAIKVVVDFLVVIFYALKGFVSKIQSKTNMGFLYVFLELTTKKIYVNHAEIELL</sequence>
<reference evidence="2" key="1">
    <citation type="journal article" date="2022" name="Mol. Ecol. Resour.">
        <title>The genomes of chicory, endive, great burdock and yacon provide insights into Asteraceae palaeo-polyploidization history and plant inulin production.</title>
        <authorList>
            <person name="Fan W."/>
            <person name="Wang S."/>
            <person name="Wang H."/>
            <person name="Wang A."/>
            <person name="Jiang F."/>
            <person name="Liu H."/>
            <person name="Zhao H."/>
            <person name="Xu D."/>
            <person name="Zhang Y."/>
        </authorList>
    </citation>
    <scope>NUCLEOTIDE SEQUENCE [LARGE SCALE GENOMIC DNA]</scope>
    <source>
        <strain evidence="2">cv. Yunnan</strain>
    </source>
</reference>
<evidence type="ECO:0000313" key="2">
    <source>
        <dbReference type="Proteomes" id="UP001056120"/>
    </source>
</evidence>
<protein>
    <submittedName>
        <fullName evidence="1">Uncharacterized protein</fullName>
    </submittedName>
</protein>
<dbReference type="EMBL" id="CM042021">
    <property type="protein sequence ID" value="KAI3817959.1"/>
    <property type="molecule type" value="Genomic_DNA"/>
</dbReference>
<organism evidence="1 2">
    <name type="scientific">Smallanthus sonchifolius</name>
    <dbReference type="NCBI Taxonomy" id="185202"/>
    <lineage>
        <taxon>Eukaryota</taxon>
        <taxon>Viridiplantae</taxon>
        <taxon>Streptophyta</taxon>
        <taxon>Embryophyta</taxon>
        <taxon>Tracheophyta</taxon>
        <taxon>Spermatophyta</taxon>
        <taxon>Magnoliopsida</taxon>
        <taxon>eudicotyledons</taxon>
        <taxon>Gunneridae</taxon>
        <taxon>Pentapetalae</taxon>
        <taxon>asterids</taxon>
        <taxon>campanulids</taxon>
        <taxon>Asterales</taxon>
        <taxon>Asteraceae</taxon>
        <taxon>Asteroideae</taxon>
        <taxon>Heliantheae alliance</taxon>
        <taxon>Millerieae</taxon>
        <taxon>Smallanthus</taxon>
    </lineage>
</organism>
<gene>
    <name evidence="1" type="ORF">L1987_11761</name>
</gene>
<comment type="caution">
    <text evidence="1">The sequence shown here is derived from an EMBL/GenBank/DDBJ whole genome shotgun (WGS) entry which is preliminary data.</text>
</comment>
<reference evidence="1 2" key="2">
    <citation type="journal article" date="2022" name="Mol. Ecol. Resour.">
        <title>The genomes of chicory, endive, great burdock and yacon provide insights into Asteraceae paleo-polyploidization history and plant inulin production.</title>
        <authorList>
            <person name="Fan W."/>
            <person name="Wang S."/>
            <person name="Wang H."/>
            <person name="Wang A."/>
            <person name="Jiang F."/>
            <person name="Liu H."/>
            <person name="Zhao H."/>
            <person name="Xu D."/>
            <person name="Zhang Y."/>
        </authorList>
    </citation>
    <scope>NUCLEOTIDE SEQUENCE [LARGE SCALE GENOMIC DNA]</scope>
    <source>
        <strain evidence="2">cv. Yunnan</strain>
        <tissue evidence="1">Leaves</tissue>
    </source>
</reference>
<name>A0ACB9JBW8_9ASTR</name>
<dbReference type="Proteomes" id="UP001056120">
    <property type="component" value="Linkage Group LG04"/>
</dbReference>
<keyword evidence="2" id="KW-1185">Reference proteome</keyword>
<accession>A0ACB9JBW8</accession>
<proteinExistence type="predicted"/>
<evidence type="ECO:0000313" key="1">
    <source>
        <dbReference type="EMBL" id="KAI3817959.1"/>
    </source>
</evidence>